<protein>
    <submittedName>
        <fullName evidence="2">Uncharacterized protein</fullName>
    </submittedName>
</protein>
<dbReference type="Proteomes" id="UP000648663">
    <property type="component" value="Unassembled WGS sequence"/>
</dbReference>
<name>A0ABQ2FWW9_9ACTN</name>
<keyword evidence="1" id="KW-1133">Transmembrane helix</keyword>
<organism evidence="2 3">
    <name type="scientific">Modestobacter marinus</name>
    <dbReference type="NCBI Taxonomy" id="477641"/>
    <lineage>
        <taxon>Bacteria</taxon>
        <taxon>Bacillati</taxon>
        <taxon>Actinomycetota</taxon>
        <taxon>Actinomycetes</taxon>
        <taxon>Geodermatophilales</taxon>
        <taxon>Geodermatophilaceae</taxon>
        <taxon>Modestobacter</taxon>
    </lineage>
</organism>
<feature type="transmembrane region" description="Helical" evidence="1">
    <location>
        <begin position="63"/>
        <end position="86"/>
    </location>
</feature>
<keyword evidence="1" id="KW-0472">Membrane</keyword>
<evidence type="ECO:0000313" key="2">
    <source>
        <dbReference type="EMBL" id="GGL61835.1"/>
    </source>
</evidence>
<keyword evidence="3" id="KW-1185">Reference proteome</keyword>
<feature type="transmembrane region" description="Helical" evidence="1">
    <location>
        <begin position="133"/>
        <end position="152"/>
    </location>
</feature>
<comment type="caution">
    <text evidence="2">The sequence shown here is derived from an EMBL/GenBank/DDBJ whole genome shotgun (WGS) entry which is preliminary data.</text>
</comment>
<evidence type="ECO:0000313" key="3">
    <source>
        <dbReference type="Proteomes" id="UP000648663"/>
    </source>
</evidence>
<dbReference type="EMBL" id="BMMI01000003">
    <property type="protein sequence ID" value="GGL61835.1"/>
    <property type="molecule type" value="Genomic_DNA"/>
</dbReference>
<evidence type="ECO:0000256" key="1">
    <source>
        <dbReference type="SAM" id="Phobius"/>
    </source>
</evidence>
<reference evidence="3" key="1">
    <citation type="journal article" date="2019" name="Int. J. Syst. Evol. Microbiol.">
        <title>The Global Catalogue of Microorganisms (GCM) 10K type strain sequencing project: providing services to taxonomists for standard genome sequencing and annotation.</title>
        <authorList>
            <consortium name="The Broad Institute Genomics Platform"/>
            <consortium name="The Broad Institute Genome Sequencing Center for Infectious Disease"/>
            <person name="Wu L."/>
            <person name="Ma J."/>
        </authorList>
    </citation>
    <scope>NUCLEOTIDE SEQUENCE [LARGE SCALE GENOMIC DNA]</scope>
    <source>
        <strain evidence="3">CGMCC 4.5581</strain>
    </source>
</reference>
<proteinExistence type="predicted"/>
<sequence length="164" mass="17471">MTGPVPAEGAAVTDPQVAAAQLAALQSDRAGLADRLMQPWWYDVTLGLLLFGFFSSYSSRSGWVIAAALALFLAGAAALVAAYRRITGVWWDARKVGPVQERVQRAIRNWAIGYFSLFALGAAAEFLLDLRGAMVVAGAVLGTSAGLLSRWVTRIYVAALRAGR</sequence>
<feature type="transmembrane region" description="Helical" evidence="1">
    <location>
        <begin position="107"/>
        <end position="127"/>
    </location>
</feature>
<accession>A0ABQ2FWW9</accession>
<keyword evidence="1" id="KW-0812">Transmembrane</keyword>
<gene>
    <name evidence="2" type="ORF">GCM10011589_17430</name>
</gene>